<gene>
    <name evidence="5" type="ORF">FDQ92_13400</name>
</gene>
<feature type="transmembrane region" description="Helical" evidence="3">
    <location>
        <begin position="107"/>
        <end position="127"/>
    </location>
</feature>
<dbReference type="PANTHER" id="PTHR48108:SF34">
    <property type="entry name" value="CBS DOMAIN-CONTAINING PROTEIN YHCV"/>
    <property type="match status" value="1"/>
</dbReference>
<evidence type="ECO:0000313" key="6">
    <source>
        <dbReference type="Proteomes" id="UP000298602"/>
    </source>
</evidence>
<protein>
    <submittedName>
        <fullName evidence="5">CBS domain-containing protein</fullName>
    </submittedName>
</protein>
<dbReference type="Proteomes" id="UP000298602">
    <property type="component" value="Chromosome"/>
</dbReference>
<evidence type="ECO:0000256" key="1">
    <source>
        <dbReference type="ARBA" id="ARBA00022737"/>
    </source>
</evidence>
<dbReference type="InterPro" id="IPR000644">
    <property type="entry name" value="CBS_dom"/>
</dbReference>
<dbReference type="InterPro" id="IPR051462">
    <property type="entry name" value="CBS_domain-containing"/>
</dbReference>
<dbReference type="InterPro" id="IPR046342">
    <property type="entry name" value="CBS_dom_sf"/>
</dbReference>
<keyword evidence="1" id="KW-0677">Repeat</keyword>
<dbReference type="AlphaFoldDB" id="A0A4P8L542"/>
<dbReference type="RefSeq" id="WP_137425359.1">
    <property type="nucleotide sequence ID" value="NZ_CP040098.1"/>
</dbReference>
<dbReference type="CDD" id="cd04584">
    <property type="entry name" value="CBS_pair_AcuB_like"/>
    <property type="match status" value="1"/>
</dbReference>
<name>A0A4P8L542_9BACT</name>
<evidence type="ECO:0000259" key="4">
    <source>
        <dbReference type="PROSITE" id="PS51371"/>
    </source>
</evidence>
<dbReference type="Pfam" id="PF00571">
    <property type="entry name" value="CBS"/>
    <property type="match status" value="2"/>
</dbReference>
<keyword evidence="6" id="KW-1185">Reference proteome</keyword>
<feature type="domain" description="CBS" evidence="4">
    <location>
        <begin position="71"/>
        <end position="126"/>
    </location>
</feature>
<dbReference type="EMBL" id="CP040098">
    <property type="protein sequence ID" value="QCQ23079.1"/>
    <property type="molecule type" value="Genomic_DNA"/>
</dbReference>
<dbReference type="PROSITE" id="PS51371">
    <property type="entry name" value="CBS"/>
    <property type="match status" value="2"/>
</dbReference>
<dbReference type="PANTHER" id="PTHR48108">
    <property type="entry name" value="CBS DOMAIN-CONTAINING PROTEIN CBSX2, CHLOROPLASTIC"/>
    <property type="match status" value="1"/>
</dbReference>
<reference evidence="5 6" key="1">
    <citation type="submission" date="2019-05" db="EMBL/GenBank/DDBJ databases">
        <title>The Complete Genome Sequence of the n-alkane-degrading Desulfoglaeba alkanexedens ALDC reveals multiple alkylsuccinate synthase gene clusters.</title>
        <authorList>
            <person name="Callaghan A.V."/>
            <person name="Davidova I.A."/>
            <person name="Duncan K.E."/>
            <person name="Morris B."/>
            <person name="McInerney M.J."/>
        </authorList>
    </citation>
    <scope>NUCLEOTIDE SEQUENCE [LARGE SCALE GENOMIC DNA]</scope>
    <source>
        <strain evidence="5 6">ALDC</strain>
    </source>
</reference>
<organism evidence="5 6">
    <name type="scientific">Desulfoglaeba alkanexedens ALDC</name>
    <dbReference type="NCBI Taxonomy" id="980445"/>
    <lineage>
        <taxon>Bacteria</taxon>
        <taxon>Pseudomonadati</taxon>
        <taxon>Thermodesulfobacteriota</taxon>
        <taxon>Syntrophobacteria</taxon>
        <taxon>Syntrophobacterales</taxon>
        <taxon>Syntrophobacteraceae</taxon>
        <taxon>Desulfoglaeba</taxon>
    </lineage>
</organism>
<keyword evidence="2" id="KW-0129">CBS domain</keyword>
<proteinExistence type="predicted"/>
<keyword evidence="3" id="KW-0472">Membrane</keyword>
<keyword evidence="3" id="KW-1133">Transmembrane helix</keyword>
<accession>A0A4P8L542</accession>
<dbReference type="SUPFAM" id="SSF54631">
    <property type="entry name" value="CBS-domain pair"/>
    <property type="match status" value="1"/>
</dbReference>
<dbReference type="OrthoDB" id="9780653at2"/>
<dbReference type="SMART" id="SM00116">
    <property type="entry name" value="CBS"/>
    <property type="match status" value="2"/>
</dbReference>
<sequence length="202" mass="22096">MIVRQWMTTDVVSTTEKASIQEALALMKRHSIRHLPVVDETQGLVGWVTDADLRGALIASMLEDLTVADVMVRQPYLVRPHDSLEKAALLILNRRIGGLPVVDGARLVGVITVVDILSAFISLLGIMEQSSRLDVKMGAAKTTLEEVTRVLHGSGAEIISVCYLGPFEDQHPVYCFRLKKCDLAPIVAKLKDHGVEVVSSES</sequence>
<feature type="domain" description="CBS" evidence="4">
    <location>
        <begin position="7"/>
        <end position="65"/>
    </location>
</feature>
<evidence type="ECO:0000313" key="5">
    <source>
        <dbReference type="EMBL" id="QCQ23079.1"/>
    </source>
</evidence>
<evidence type="ECO:0000256" key="3">
    <source>
        <dbReference type="SAM" id="Phobius"/>
    </source>
</evidence>
<keyword evidence="3" id="KW-0812">Transmembrane</keyword>
<reference evidence="5 6" key="2">
    <citation type="submission" date="2019-05" db="EMBL/GenBank/DDBJ databases">
        <authorList>
            <person name="Suflita J.M."/>
            <person name="Marks C.R."/>
        </authorList>
    </citation>
    <scope>NUCLEOTIDE SEQUENCE [LARGE SCALE GENOMIC DNA]</scope>
    <source>
        <strain evidence="5 6">ALDC</strain>
    </source>
</reference>
<dbReference type="KEGG" id="dax:FDQ92_13400"/>
<dbReference type="Gene3D" id="3.10.580.10">
    <property type="entry name" value="CBS-domain"/>
    <property type="match status" value="1"/>
</dbReference>
<evidence type="ECO:0000256" key="2">
    <source>
        <dbReference type="PROSITE-ProRule" id="PRU00703"/>
    </source>
</evidence>